<keyword evidence="5 6" id="KW-0472">Membrane</keyword>
<protein>
    <submittedName>
        <fullName evidence="7">Protein cornichon like protein</fullName>
    </submittedName>
</protein>
<dbReference type="PANTHER" id="PTHR12290">
    <property type="entry name" value="CORNICHON-RELATED"/>
    <property type="match status" value="1"/>
</dbReference>
<feature type="transmembrane region" description="Helical" evidence="6">
    <location>
        <begin position="6"/>
        <end position="26"/>
    </location>
</feature>
<sequence>MAAAPAAFCHVLPLLLTAMFIFLAIWHMTAFEELKTDYGNPIDPCNTLNPLVLPDYLIQAFLCRDFCAQSVLHWVSVCPVGISCLETFESTSDDRTRIL</sequence>
<evidence type="ECO:0000256" key="2">
    <source>
        <dbReference type="ARBA" id="ARBA00010095"/>
    </source>
</evidence>
<evidence type="ECO:0000256" key="6">
    <source>
        <dbReference type="SAM" id="Phobius"/>
    </source>
</evidence>
<evidence type="ECO:0000256" key="3">
    <source>
        <dbReference type="ARBA" id="ARBA00022692"/>
    </source>
</evidence>
<organism evidence="7 8">
    <name type="scientific">Tupaia chinensis</name>
    <name type="common">Chinese tree shrew</name>
    <name type="synonym">Tupaia belangeri chinensis</name>
    <dbReference type="NCBI Taxonomy" id="246437"/>
    <lineage>
        <taxon>Eukaryota</taxon>
        <taxon>Metazoa</taxon>
        <taxon>Chordata</taxon>
        <taxon>Craniata</taxon>
        <taxon>Vertebrata</taxon>
        <taxon>Euteleostomi</taxon>
        <taxon>Mammalia</taxon>
        <taxon>Eutheria</taxon>
        <taxon>Euarchontoglires</taxon>
        <taxon>Scandentia</taxon>
        <taxon>Tupaiidae</taxon>
        <taxon>Tupaia</taxon>
    </lineage>
</organism>
<reference evidence="8" key="1">
    <citation type="submission" date="2012-07" db="EMBL/GenBank/DDBJ databases">
        <title>Genome of the Chinese tree shrew, a rising model animal genetically related to primates.</title>
        <authorList>
            <person name="Zhang G."/>
            <person name="Fan Y."/>
            <person name="Yao Y."/>
            <person name="Huang Z."/>
        </authorList>
    </citation>
    <scope>NUCLEOTIDE SEQUENCE [LARGE SCALE GENOMIC DNA]</scope>
</reference>
<comment type="subcellular location">
    <subcellularLocation>
        <location evidence="1">Membrane</location>
        <topology evidence="1">Multi-pass membrane protein</topology>
    </subcellularLocation>
</comment>
<accession>L9LDG5</accession>
<dbReference type="Pfam" id="PF03311">
    <property type="entry name" value="Cornichon"/>
    <property type="match status" value="1"/>
</dbReference>
<dbReference type="InParanoid" id="L9LDG5"/>
<dbReference type="SMART" id="SM01398">
    <property type="entry name" value="Cornichon"/>
    <property type="match status" value="1"/>
</dbReference>
<dbReference type="AlphaFoldDB" id="L9LDG5"/>
<dbReference type="Proteomes" id="UP000011518">
    <property type="component" value="Unassembled WGS sequence"/>
</dbReference>
<reference evidence="8" key="2">
    <citation type="journal article" date="2013" name="Nat. Commun.">
        <title>Genome of the Chinese tree shrew.</title>
        <authorList>
            <person name="Fan Y."/>
            <person name="Huang Z.Y."/>
            <person name="Cao C.C."/>
            <person name="Chen C.S."/>
            <person name="Chen Y.X."/>
            <person name="Fan D.D."/>
            <person name="He J."/>
            <person name="Hou H.L."/>
            <person name="Hu L."/>
            <person name="Hu X.T."/>
            <person name="Jiang X.T."/>
            <person name="Lai R."/>
            <person name="Lang Y.S."/>
            <person name="Liang B."/>
            <person name="Liao S.G."/>
            <person name="Mu D."/>
            <person name="Ma Y.Y."/>
            <person name="Niu Y.Y."/>
            <person name="Sun X.Q."/>
            <person name="Xia J.Q."/>
            <person name="Xiao J."/>
            <person name="Xiong Z.Q."/>
            <person name="Xu L."/>
            <person name="Yang L."/>
            <person name="Zhang Y."/>
            <person name="Zhao W."/>
            <person name="Zhao X.D."/>
            <person name="Zheng Y.T."/>
            <person name="Zhou J.M."/>
            <person name="Zhu Y.B."/>
            <person name="Zhang G.J."/>
            <person name="Wang J."/>
            <person name="Yao Y.G."/>
        </authorList>
    </citation>
    <scope>NUCLEOTIDE SEQUENCE [LARGE SCALE GENOMIC DNA]</scope>
</reference>
<keyword evidence="4 6" id="KW-1133">Transmembrane helix</keyword>
<comment type="similarity">
    <text evidence="2">Belongs to the cornichon family.</text>
</comment>
<evidence type="ECO:0000256" key="4">
    <source>
        <dbReference type="ARBA" id="ARBA00022989"/>
    </source>
</evidence>
<name>L9LDG5_TUPCH</name>
<keyword evidence="3 6" id="KW-0812">Transmembrane</keyword>
<gene>
    <name evidence="7" type="ORF">TREES_T100000029</name>
</gene>
<evidence type="ECO:0000256" key="5">
    <source>
        <dbReference type="ARBA" id="ARBA00023136"/>
    </source>
</evidence>
<keyword evidence="8" id="KW-1185">Reference proteome</keyword>
<evidence type="ECO:0000313" key="8">
    <source>
        <dbReference type="Proteomes" id="UP000011518"/>
    </source>
</evidence>
<dbReference type="STRING" id="246437.L9LDG5"/>
<evidence type="ECO:0000313" key="7">
    <source>
        <dbReference type="EMBL" id="ELW72958.1"/>
    </source>
</evidence>
<evidence type="ECO:0000256" key="1">
    <source>
        <dbReference type="ARBA" id="ARBA00004141"/>
    </source>
</evidence>
<dbReference type="GO" id="GO:0016192">
    <property type="term" value="P:vesicle-mediated transport"/>
    <property type="evidence" value="ECO:0007669"/>
    <property type="project" value="InterPro"/>
</dbReference>
<dbReference type="EMBL" id="KB320375">
    <property type="protein sequence ID" value="ELW72958.1"/>
    <property type="molecule type" value="Genomic_DNA"/>
</dbReference>
<dbReference type="InterPro" id="IPR003377">
    <property type="entry name" value="Cornichon"/>
</dbReference>
<proteinExistence type="inferred from homology"/>
<dbReference type="GO" id="GO:0016020">
    <property type="term" value="C:membrane"/>
    <property type="evidence" value="ECO:0007669"/>
    <property type="project" value="UniProtKB-SubCell"/>
</dbReference>